<dbReference type="PIRSF" id="PIRSF003092">
    <property type="entry name" value="MinD"/>
    <property type="match status" value="1"/>
</dbReference>
<dbReference type="FunCoup" id="D1Z083">
    <property type="interactions" value="74"/>
</dbReference>
<reference evidence="4 5" key="2">
    <citation type="journal article" date="2008" name="Int. J. Syst. Evol. Microbiol.">
        <title>Methanocella paludicola gen. nov., sp. nov., a methane-producing archaeon, the first isolate of the lineage 'Rice Cluster I', and proposal of the new archaeal order Methanocellales ord. nov.</title>
        <authorList>
            <person name="Sakai S."/>
            <person name="Imachi H."/>
            <person name="Hanada S."/>
            <person name="Ohashi A."/>
            <person name="Harada H."/>
            <person name="Kamagata Y."/>
        </authorList>
    </citation>
    <scope>NUCLEOTIDE SEQUENCE [LARGE SCALE GENOMIC DNA]</scope>
    <source>
        <strain evidence="5">DSM 17711 / JCM 13418 / NBRC 101707 / SANAE</strain>
    </source>
</reference>
<evidence type="ECO:0000256" key="2">
    <source>
        <dbReference type="ARBA" id="ARBA00022840"/>
    </source>
</evidence>
<dbReference type="Pfam" id="PF01656">
    <property type="entry name" value="CbiA"/>
    <property type="match status" value="1"/>
</dbReference>
<dbReference type="InterPro" id="IPR050625">
    <property type="entry name" value="ParA/MinD_ATPase"/>
</dbReference>
<dbReference type="GO" id="GO:0009898">
    <property type="term" value="C:cytoplasmic side of plasma membrane"/>
    <property type="evidence" value="ECO:0007669"/>
    <property type="project" value="TreeGrafter"/>
</dbReference>
<keyword evidence="2" id="KW-0067">ATP-binding</keyword>
<gene>
    <name evidence="4" type="ordered locus">MCP_2033</name>
</gene>
<dbReference type="GO" id="GO:0051301">
    <property type="term" value="P:cell division"/>
    <property type="evidence" value="ECO:0007669"/>
    <property type="project" value="UniProtKB-KW"/>
</dbReference>
<evidence type="ECO:0000259" key="3">
    <source>
        <dbReference type="Pfam" id="PF01656"/>
    </source>
</evidence>
<keyword evidence="5" id="KW-1185">Reference proteome</keyword>
<keyword evidence="4" id="KW-0131">Cell cycle</keyword>
<dbReference type="GO" id="GO:0051782">
    <property type="term" value="P:negative regulation of cell division"/>
    <property type="evidence" value="ECO:0007669"/>
    <property type="project" value="TreeGrafter"/>
</dbReference>
<name>D1Z083_METPS</name>
<reference evidence="5" key="3">
    <citation type="journal article" date="2011" name="PLoS ONE">
        <title>Genome sequence of a mesophilic hydrogenotrophic methanogen Methanocella paludicola, the first cultivated representative of the order Methanocellales.</title>
        <authorList>
            <person name="Sakai S."/>
            <person name="Takaki Y."/>
            <person name="Shimamura S."/>
            <person name="Sekine M."/>
            <person name="Tajima T."/>
            <person name="Kosugi H."/>
            <person name="Ichikawa N."/>
            <person name="Tasumi E."/>
            <person name="Hiraki A.T."/>
            <person name="Shimizu A."/>
            <person name="Kato Y."/>
            <person name="Nishiko R."/>
            <person name="Mori K."/>
            <person name="Fujita N."/>
            <person name="Imachi H."/>
            <person name="Takai K."/>
        </authorList>
    </citation>
    <scope>NUCLEOTIDE SEQUENCE [LARGE SCALE GENOMIC DNA]</scope>
    <source>
        <strain evidence="5">DSM 17711 / JCM 13418 / NBRC 101707 / SANAE</strain>
    </source>
</reference>
<dbReference type="GO" id="GO:0005524">
    <property type="term" value="F:ATP binding"/>
    <property type="evidence" value="ECO:0007669"/>
    <property type="project" value="UniProtKB-KW"/>
</dbReference>
<dbReference type="eggNOG" id="arCOG00589">
    <property type="taxonomic scope" value="Archaea"/>
</dbReference>
<proteinExistence type="predicted"/>
<dbReference type="KEGG" id="mpd:MCP_2033"/>
<dbReference type="OrthoDB" id="31168at2157"/>
<evidence type="ECO:0000313" key="5">
    <source>
        <dbReference type="Proteomes" id="UP000001882"/>
    </source>
</evidence>
<dbReference type="NCBIfam" id="TIGR01969">
    <property type="entry name" value="minD_arch"/>
    <property type="match status" value="1"/>
</dbReference>
<protein>
    <submittedName>
        <fullName evidence="4">Cell division ATPase MinD</fullName>
    </submittedName>
</protein>
<dbReference type="InterPro" id="IPR010224">
    <property type="entry name" value="MinD_archaea"/>
</dbReference>
<reference evidence="4 5" key="1">
    <citation type="journal article" date="2007" name="Appl. Environ. Microbiol.">
        <title>Isolation of key methanogens for global methane emission from rice paddy fields: a novel isolate affiliated with the clone cluster rice cluster I.</title>
        <authorList>
            <person name="Sakai S."/>
            <person name="Imachi H."/>
            <person name="Sekiguchi Y."/>
            <person name="Ohashi A."/>
            <person name="Harada H."/>
            <person name="Kamagata Y."/>
        </authorList>
    </citation>
    <scope>NUCLEOTIDE SEQUENCE [LARGE SCALE GENOMIC DNA]</scope>
    <source>
        <strain evidence="5">DSM 17711 / JCM 13418 / NBRC 101707 / SANAE</strain>
    </source>
</reference>
<dbReference type="InterPro" id="IPR027417">
    <property type="entry name" value="P-loop_NTPase"/>
</dbReference>
<dbReference type="PANTHER" id="PTHR43384:SF10">
    <property type="entry name" value="ATPASE INVOLVED IN CHROMOSOME PARTITIONING, PARA_MIND FAMILY"/>
    <property type="match status" value="1"/>
</dbReference>
<dbReference type="GO" id="GO:0005829">
    <property type="term" value="C:cytosol"/>
    <property type="evidence" value="ECO:0007669"/>
    <property type="project" value="TreeGrafter"/>
</dbReference>
<evidence type="ECO:0000313" key="4">
    <source>
        <dbReference type="EMBL" id="BAI62105.1"/>
    </source>
</evidence>
<dbReference type="InterPro" id="IPR025501">
    <property type="entry name" value="MinD_FleN"/>
</dbReference>
<keyword evidence="4" id="KW-0132">Cell division</keyword>
<dbReference type="GeneID" id="8681891"/>
<dbReference type="STRING" id="304371.MCP_2033"/>
<dbReference type="SUPFAM" id="SSF52540">
    <property type="entry name" value="P-loop containing nucleoside triphosphate hydrolases"/>
    <property type="match status" value="1"/>
</dbReference>
<dbReference type="EMBL" id="AP011532">
    <property type="protein sequence ID" value="BAI62105.1"/>
    <property type="molecule type" value="Genomic_DNA"/>
</dbReference>
<feature type="domain" description="CobQ/CobB/MinD/ParA nucleotide binding" evidence="3">
    <location>
        <begin position="6"/>
        <end position="212"/>
    </location>
</feature>
<accession>D1Z083</accession>
<organism evidence="4 5">
    <name type="scientific">Methanocella paludicola (strain DSM 17711 / JCM 13418 / NBRC 101707 / SANAE)</name>
    <dbReference type="NCBI Taxonomy" id="304371"/>
    <lineage>
        <taxon>Archaea</taxon>
        <taxon>Methanobacteriati</taxon>
        <taxon>Methanobacteriota</taxon>
        <taxon>Stenosarchaea group</taxon>
        <taxon>Methanomicrobia</taxon>
        <taxon>Methanocellales</taxon>
        <taxon>Methanocellaceae</taxon>
        <taxon>Methanocella</taxon>
    </lineage>
</organism>
<dbReference type="RefSeq" id="WP_012900779.1">
    <property type="nucleotide sequence ID" value="NC_013665.1"/>
</dbReference>
<keyword evidence="1" id="KW-0547">Nucleotide-binding</keyword>
<evidence type="ECO:0000256" key="1">
    <source>
        <dbReference type="ARBA" id="ARBA00022741"/>
    </source>
</evidence>
<dbReference type="AlphaFoldDB" id="D1Z083"/>
<dbReference type="GO" id="GO:0016887">
    <property type="term" value="F:ATP hydrolysis activity"/>
    <property type="evidence" value="ECO:0007669"/>
    <property type="project" value="TreeGrafter"/>
</dbReference>
<sequence length="269" mass="28600">MTRVYTVASGKGGTGKTMSVVNLGTALALLGKRTIILDADIGMANLGLVMGLERTRITLHEVLAGEADVSEAVYELPTGLMVVPSGISLRGFQDADPNRLQFVMSELVKEADYVIIDAPAGINRDGVIPLAIADEVLLVVNPELSSMLDAAKVEAVVDIVGGSLGGIILNRVPPYHIAQTVQSISSVMNGQILGVIPEDSNVRTATAFKTPVVIRYPESPASRGYKALAARLVGDKYERSRGTVPVHPLLAPKRENFVDRLTRSVFGDV</sequence>
<dbReference type="Proteomes" id="UP000001882">
    <property type="component" value="Chromosome"/>
</dbReference>
<dbReference type="PANTHER" id="PTHR43384">
    <property type="entry name" value="SEPTUM SITE-DETERMINING PROTEIN MIND HOMOLOG, CHLOROPLASTIC-RELATED"/>
    <property type="match status" value="1"/>
</dbReference>
<dbReference type="InterPro" id="IPR002586">
    <property type="entry name" value="CobQ/CobB/MinD/ParA_Nub-bd_dom"/>
</dbReference>
<dbReference type="Gene3D" id="3.40.50.300">
    <property type="entry name" value="P-loop containing nucleotide triphosphate hydrolases"/>
    <property type="match status" value="1"/>
</dbReference>
<dbReference type="InParanoid" id="D1Z083"/>